<accession>A0A6M3KUY9</accession>
<reference evidence="1" key="1">
    <citation type="submission" date="2020-03" db="EMBL/GenBank/DDBJ databases">
        <title>The deep terrestrial virosphere.</title>
        <authorList>
            <person name="Holmfeldt K."/>
            <person name="Nilsson E."/>
            <person name="Simone D."/>
            <person name="Lopez-Fernandez M."/>
            <person name="Wu X."/>
            <person name="de Brujin I."/>
            <person name="Lundin D."/>
            <person name="Andersson A."/>
            <person name="Bertilsson S."/>
            <person name="Dopson M."/>
        </authorList>
    </citation>
    <scope>NUCLEOTIDE SEQUENCE</scope>
    <source>
        <strain evidence="1">MM415B02238</strain>
    </source>
</reference>
<gene>
    <name evidence="1" type="ORF">MM415B02238_0002</name>
</gene>
<protein>
    <submittedName>
        <fullName evidence="1">Uncharacterized protein</fullName>
    </submittedName>
</protein>
<name>A0A6M3KUY9_9ZZZZ</name>
<sequence length="90" mass="9479">MFTQDEILVAQMIVASQLPRVVVEAGGYTYLCYAKDAGALLTDAAWQVQRVDATGNAQFAAAGATSPSTRAFIHQADDPASLTYPDRAGA</sequence>
<dbReference type="EMBL" id="MT142564">
    <property type="protein sequence ID" value="QJA85254.1"/>
    <property type="molecule type" value="Genomic_DNA"/>
</dbReference>
<dbReference type="AlphaFoldDB" id="A0A6M3KUY9"/>
<proteinExistence type="predicted"/>
<evidence type="ECO:0000313" key="1">
    <source>
        <dbReference type="EMBL" id="QJA85254.1"/>
    </source>
</evidence>
<organism evidence="1">
    <name type="scientific">viral metagenome</name>
    <dbReference type="NCBI Taxonomy" id="1070528"/>
    <lineage>
        <taxon>unclassified sequences</taxon>
        <taxon>metagenomes</taxon>
        <taxon>organismal metagenomes</taxon>
    </lineage>
</organism>